<evidence type="ECO:0000256" key="3">
    <source>
        <dbReference type="ARBA" id="ARBA00022630"/>
    </source>
</evidence>
<sequence length="565" mass="61610">MTLETPPSTPVLIAGAGPAGLVLALTLSKNGIPVRIIDKAPAHHIGQRGAGIMPRTMEAYGLLGVLPDILDAALTVPPTRIYKLPGGQEVAKEFHMLPPLGATPAIPYPNGLLLGQDHLEGILRSHLAKYDCHVEIGTELRGFEQYPGHVTAHIGKTHNGAQIIDTVTCHWLIGTDGARGIVRKQLGLTFLGETRDADQHLVVADFQVKSGLDRKYIHQWGEMSHRFAFIRPTEHNNDVWTMIGGGRNVNHSKIVAERDEFLRFVHETTDRDDIEIGDIHWISEYRPNIRMVDKFGEGRVFVAGDAAHVHSPTGGQGMNTSVQDSFNLGWKLALVEKGLAAPSLLSTYTEERLPVIAEMLKMTTQILDRTIVAKTLDDSVWNRSGELLQLGVHYRWSSLIVDERPGAGENIAPRLPVAARGTLEGVLYAGDRAPEATNLRKVIGPDTVDGVTSLFRVFALSLHTVLFFAASNVEGLEDALKASKRYPADRIRTVSILRTHTTAPSVAGVDLVLMDEDGHAYTGYGVDGDKLTVIIVRPDGVVGAIVHGSEGILRYFERVFTTSAD</sequence>
<dbReference type="SUPFAM" id="SSF52833">
    <property type="entry name" value="Thioredoxin-like"/>
    <property type="match status" value="1"/>
</dbReference>
<evidence type="ECO:0000256" key="5">
    <source>
        <dbReference type="ARBA" id="ARBA00023002"/>
    </source>
</evidence>
<dbReference type="InterPro" id="IPR036249">
    <property type="entry name" value="Thioredoxin-like_sf"/>
</dbReference>
<dbReference type="Gene3D" id="3.40.30.20">
    <property type="match status" value="1"/>
</dbReference>
<accession>A0A8E2DLA1</accession>
<comment type="similarity">
    <text evidence="2">Belongs to the PheA/TfdB FAD monooxygenase family.</text>
</comment>
<dbReference type="Pfam" id="PF07976">
    <property type="entry name" value="Phe_hydrox_dim"/>
    <property type="match status" value="1"/>
</dbReference>
<dbReference type="AlphaFoldDB" id="A0A8E2DLA1"/>
<dbReference type="InterPro" id="IPR002938">
    <property type="entry name" value="FAD-bd"/>
</dbReference>
<dbReference type="GO" id="GO:0016709">
    <property type="term" value="F:oxidoreductase activity, acting on paired donors, with incorporation or reduction of molecular oxygen, NAD(P)H as one donor, and incorporation of one atom of oxygen"/>
    <property type="evidence" value="ECO:0007669"/>
    <property type="project" value="UniProtKB-ARBA"/>
</dbReference>
<dbReference type="InterPro" id="IPR038220">
    <property type="entry name" value="PHOX_C_sf"/>
</dbReference>
<dbReference type="PANTHER" id="PTHR43004:SF19">
    <property type="entry name" value="BINDING MONOOXYGENASE, PUTATIVE (JCVI)-RELATED"/>
    <property type="match status" value="1"/>
</dbReference>
<keyword evidence="3" id="KW-0285">Flavoprotein</keyword>
<organism evidence="8 9">
    <name type="scientific">Obba rivulosa</name>
    <dbReference type="NCBI Taxonomy" id="1052685"/>
    <lineage>
        <taxon>Eukaryota</taxon>
        <taxon>Fungi</taxon>
        <taxon>Dikarya</taxon>
        <taxon>Basidiomycota</taxon>
        <taxon>Agaricomycotina</taxon>
        <taxon>Agaricomycetes</taxon>
        <taxon>Polyporales</taxon>
        <taxon>Gelatoporiaceae</taxon>
        <taxon>Obba</taxon>
    </lineage>
</organism>
<dbReference type="Pfam" id="PF01494">
    <property type="entry name" value="FAD_binding_3"/>
    <property type="match status" value="1"/>
</dbReference>
<dbReference type="Gene3D" id="3.30.70.2450">
    <property type="match status" value="1"/>
</dbReference>
<dbReference type="Gene3D" id="3.50.50.60">
    <property type="entry name" value="FAD/NAD(P)-binding domain"/>
    <property type="match status" value="1"/>
</dbReference>
<feature type="domain" description="FAD-binding" evidence="6">
    <location>
        <begin position="9"/>
        <end position="361"/>
    </location>
</feature>
<evidence type="ECO:0000313" key="8">
    <source>
        <dbReference type="EMBL" id="OCH86653.1"/>
    </source>
</evidence>
<dbReference type="InterPro" id="IPR050641">
    <property type="entry name" value="RIFMO-like"/>
</dbReference>
<evidence type="ECO:0000256" key="2">
    <source>
        <dbReference type="ARBA" id="ARBA00007801"/>
    </source>
</evidence>
<name>A0A8E2DLA1_9APHY</name>
<comment type="cofactor">
    <cofactor evidence="1">
        <name>FAD</name>
        <dbReference type="ChEBI" id="CHEBI:57692"/>
    </cofactor>
</comment>
<feature type="domain" description="Phenol hydroxylase-like C-terminal dimerisation" evidence="7">
    <location>
        <begin position="515"/>
        <end position="561"/>
    </location>
</feature>
<dbReference type="SUPFAM" id="SSF51905">
    <property type="entry name" value="FAD/NAD(P)-binding domain"/>
    <property type="match status" value="1"/>
</dbReference>
<keyword evidence="4" id="KW-0274">FAD</keyword>
<gene>
    <name evidence="8" type="ORF">OBBRIDRAFT_837987</name>
</gene>
<dbReference type="EMBL" id="KV722517">
    <property type="protein sequence ID" value="OCH86653.1"/>
    <property type="molecule type" value="Genomic_DNA"/>
</dbReference>
<keyword evidence="9" id="KW-1185">Reference proteome</keyword>
<protein>
    <submittedName>
        <fullName evidence="8">Monooxygenase</fullName>
    </submittedName>
</protein>
<dbReference type="InterPro" id="IPR036188">
    <property type="entry name" value="FAD/NAD-bd_sf"/>
</dbReference>
<dbReference type="InterPro" id="IPR012941">
    <property type="entry name" value="Phe_hydrox_C_dim_dom"/>
</dbReference>
<proteinExistence type="inferred from homology"/>
<dbReference type="Proteomes" id="UP000250043">
    <property type="component" value="Unassembled WGS sequence"/>
</dbReference>
<reference evidence="8 9" key="1">
    <citation type="submission" date="2016-07" db="EMBL/GenBank/DDBJ databases">
        <title>Draft genome of the white-rot fungus Obba rivulosa 3A-2.</title>
        <authorList>
            <consortium name="DOE Joint Genome Institute"/>
            <person name="Miettinen O."/>
            <person name="Riley R."/>
            <person name="Acob R."/>
            <person name="Barry K."/>
            <person name="Cullen D."/>
            <person name="De Vries R."/>
            <person name="Hainaut M."/>
            <person name="Hatakka A."/>
            <person name="Henrissat B."/>
            <person name="Hilden K."/>
            <person name="Kuo R."/>
            <person name="Labutti K."/>
            <person name="Lipzen A."/>
            <person name="Makela M.R."/>
            <person name="Sandor L."/>
            <person name="Spatafora J.W."/>
            <person name="Grigoriev I.V."/>
            <person name="Hibbett D.S."/>
        </authorList>
    </citation>
    <scope>NUCLEOTIDE SEQUENCE [LARGE SCALE GENOMIC DNA]</scope>
    <source>
        <strain evidence="8 9">3A-2</strain>
    </source>
</reference>
<dbReference type="OrthoDB" id="2690153at2759"/>
<dbReference type="GO" id="GO:0071949">
    <property type="term" value="F:FAD binding"/>
    <property type="evidence" value="ECO:0007669"/>
    <property type="project" value="InterPro"/>
</dbReference>
<evidence type="ECO:0000256" key="4">
    <source>
        <dbReference type="ARBA" id="ARBA00022827"/>
    </source>
</evidence>
<evidence type="ECO:0000259" key="7">
    <source>
        <dbReference type="Pfam" id="PF07976"/>
    </source>
</evidence>
<evidence type="ECO:0000313" key="9">
    <source>
        <dbReference type="Proteomes" id="UP000250043"/>
    </source>
</evidence>
<dbReference type="PANTHER" id="PTHR43004">
    <property type="entry name" value="TRK SYSTEM POTASSIUM UPTAKE PROTEIN"/>
    <property type="match status" value="1"/>
</dbReference>
<keyword evidence="8" id="KW-0503">Monooxygenase</keyword>
<evidence type="ECO:0000256" key="1">
    <source>
        <dbReference type="ARBA" id="ARBA00001974"/>
    </source>
</evidence>
<keyword evidence="5" id="KW-0560">Oxidoreductase</keyword>
<evidence type="ECO:0000259" key="6">
    <source>
        <dbReference type="Pfam" id="PF01494"/>
    </source>
</evidence>
<dbReference type="PRINTS" id="PR00420">
    <property type="entry name" value="RNGMNOXGNASE"/>
</dbReference>